<dbReference type="Pfam" id="PF03070">
    <property type="entry name" value="TENA_THI-4"/>
    <property type="match status" value="1"/>
</dbReference>
<dbReference type="InterPro" id="IPR039068">
    <property type="entry name" value="PqqC-like"/>
</dbReference>
<dbReference type="PANTHER" id="PTHR40279">
    <property type="entry name" value="PQQC-LIKE PROTEIN"/>
    <property type="match status" value="1"/>
</dbReference>
<dbReference type="Proteomes" id="UP000623250">
    <property type="component" value="Unassembled WGS sequence"/>
</dbReference>
<comment type="function">
    <text evidence="3">Ring cyclization and eight-electron oxidation of 3a-(2-amino-2-carboxyethyl)-4,5-dioxo-4,5,6,7,8,9-hexahydroquinoline-7,9-dicarboxylic-acid to PQQ.</text>
</comment>
<accession>A0A8I1KG71</accession>
<evidence type="ECO:0000256" key="2">
    <source>
        <dbReference type="ARBA" id="ARBA00023002"/>
    </source>
</evidence>
<evidence type="ECO:0000313" key="6">
    <source>
        <dbReference type="Proteomes" id="UP000623250"/>
    </source>
</evidence>
<gene>
    <name evidence="3 5" type="primary">pqqC</name>
    <name evidence="5" type="ORF">JDN41_02595</name>
</gene>
<dbReference type="GO" id="GO:0033732">
    <property type="term" value="F:pyrroloquinoline-quinone synthase activity"/>
    <property type="evidence" value="ECO:0007669"/>
    <property type="project" value="UniProtKB-EC"/>
</dbReference>
<dbReference type="GO" id="GO:0018189">
    <property type="term" value="P:pyrroloquinoline quinone biosynthetic process"/>
    <property type="evidence" value="ECO:0007669"/>
    <property type="project" value="UniProtKB-UniRule"/>
</dbReference>
<proteinExistence type="inferred from homology"/>
<dbReference type="InterPro" id="IPR011845">
    <property type="entry name" value="PqqC"/>
</dbReference>
<keyword evidence="1 3" id="KW-0884">PQQ biosynthesis</keyword>
<dbReference type="EC" id="1.3.3.11" evidence="3"/>
<keyword evidence="2 3" id="KW-0560">Oxidoreductase</keyword>
<comment type="similarity">
    <text evidence="3">Belongs to the PqqC family.</text>
</comment>
<dbReference type="EMBL" id="JAEMUK010000006">
    <property type="protein sequence ID" value="MBJ7542440.1"/>
    <property type="molecule type" value="Genomic_DNA"/>
</dbReference>
<evidence type="ECO:0000256" key="1">
    <source>
        <dbReference type="ARBA" id="ARBA00022905"/>
    </source>
</evidence>
<dbReference type="InterPro" id="IPR016084">
    <property type="entry name" value="Haem_Oase-like_multi-hlx"/>
</dbReference>
<reference evidence="5 6" key="1">
    <citation type="submission" date="2020-12" db="EMBL/GenBank/DDBJ databases">
        <title>Revised draft genomes of Rhodomicrobium vannielii ATCC 17100 and Rhodomicrobium udaipurense JA643.</title>
        <authorList>
            <person name="Conners E.M."/>
            <person name="Davenport E.J."/>
            <person name="Bose A."/>
        </authorList>
    </citation>
    <scope>NUCLEOTIDE SEQUENCE [LARGE SCALE GENOMIC DNA]</scope>
    <source>
        <strain evidence="5 6">JA643</strain>
    </source>
</reference>
<dbReference type="Gene3D" id="1.20.910.10">
    <property type="entry name" value="Heme oxygenase-like"/>
    <property type="match status" value="1"/>
</dbReference>
<dbReference type="AlphaFoldDB" id="A0A8I1KG71"/>
<dbReference type="UniPathway" id="UPA00539"/>
<name>A0A8I1KG71_9HYPH</name>
<keyword evidence="6" id="KW-1185">Reference proteome</keyword>
<comment type="pathway">
    <text evidence="3">Cofactor biosynthesis; pyrroloquinoline quinone biosynthesis.</text>
</comment>
<organism evidence="5 6">
    <name type="scientific">Rhodomicrobium udaipurense</name>
    <dbReference type="NCBI Taxonomy" id="1202716"/>
    <lineage>
        <taxon>Bacteria</taxon>
        <taxon>Pseudomonadati</taxon>
        <taxon>Pseudomonadota</taxon>
        <taxon>Alphaproteobacteria</taxon>
        <taxon>Hyphomicrobiales</taxon>
        <taxon>Hyphomicrobiaceae</taxon>
        <taxon>Rhodomicrobium</taxon>
    </lineage>
</organism>
<dbReference type="RefSeq" id="WP_037232566.1">
    <property type="nucleotide sequence ID" value="NZ_JAEMUK010000006.1"/>
</dbReference>
<dbReference type="PANTHER" id="PTHR40279:SF3">
    <property type="entry name" value="4-AMINOBENZOATE SYNTHASE"/>
    <property type="match status" value="1"/>
</dbReference>
<comment type="catalytic activity">
    <reaction evidence="3">
        <text>6-(2-amino-2-carboxyethyl)-7,8-dioxo-1,2,3,4,7,8-hexahydroquinoline-2,4-dicarboxylate + 3 O2 = pyrroloquinoline quinone + 2 H2O2 + 2 H2O + H(+)</text>
        <dbReference type="Rhea" id="RHEA:10692"/>
        <dbReference type="ChEBI" id="CHEBI:15377"/>
        <dbReference type="ChEBI" id="CHEBI:15378"/>
        <dbReference type="ChEBI" id="CHEBI:15379"/>
        <dbReference type="ChEBI" id="CHEBI:16240"/>
        <dbReference type="ChEBI" id="CHEBI:58442"/>
        <dbReference type="ChEBI" id="CHEBI:58778"/>
        <dbReference type="EC" id="1.3.3.11"/>
    </reaction>
</comment>
<sequence>MSAAELIAASATAPALDTTVPAAGLSPDGLEALLREIGARRYHNLHPFHKLLHGGKLSKPQVQAWALNRYYYQATIPRKDAALMSKMTDRATRLEWRHRYFDHDGIGDDEGGIVRWLRLTDALGLPRDYVESTRGIIPGTRFACDAYLNFVREKTLLEGIASSLTELFAPGIHSERISGMLANFDFIDDAMMGYFTRRLGQAPRDVDFALTYVKAHARTAEAQQAVADALLFKTQVLWAQLDALHFAYVEPGLIAPGAFRP</sequence>
<comment type="caution">
    <text evidence="5">The sequence shown here is derived from an EMBL/GenBank/DDBJ whole genome shotgun (WGS) entry which is preliminary data.</text>
</comment>
<dbReference type="InterPro" id="IPR004305">
    <property type="entry name" value="Thiaminase-2/PQQC"/>
</dbReference>
<dbReference type="HAMAP" id="MF_00654">
    <property type="entry name" value="PQQ_syn_PqqC"/>
    <property type="match status" value="1"/>
</dbReference>
<protein>
    <recommendedName>
        <fullName evidence="3">Pyrroloquinoline-quinone synthase</fullName>
        <ecNumber evidence="3">1.3.3.11</ecNumber>
    </recommendedName>
    <alternativeName>
        <fullName evidence="3">Coenzyme PQQ synthesis protein C</fullName>
    </alternativeName>
    <alternativeName>
        <fullName evidence="3">Pyrroloquinoline quinone biosynthesis protein C</fullName>
    </alternativeName>
</protein>
<feature type="domain" description="Thiaminase-2/PQQC" evidence="4">
    <location>
        <begin position="34"/>
        <end position="242"/>
    </location>
</feature>
<dbReference type="SUPFAM" id="SSF48613">
    <property type="entry name" value="Heme oxygenase-like"/>
    <property type="match status" value="1"/>
</dbReference>
<dbReference type="NCBIfam" id="TIGR02111">
    <property type="entry name" value="PQQ_syn_pqqC"/>
    <property type="match status" value="1"/>
</dbReference>
<evidence type="ECO:0000256" key="3">
    <source>
        <dbReference type="HAMAP-Rule" id="MF_00654"/>
    </source>
</evidence>
<evidence type="ECO:0000259" key="4">
    <source>
        <dbReference type="Pfam" id="PF03070"/>
    </source>
</evidence>
<evidence type="ECO:0000313" key="5">
    <source>
        <dbReference type="EMBL" id="MBJ7542440.1"/>
    </source>
</evidence>